<evidence type="ECO:0000313" key="1">
    <source>
        <dbReference type="EMBL" id="CAD6451278.1"/>
    </source>
</evidence>
<name>A0A8H2W315_9HELO</name>
<dbReference type="AlphaFoldDB" id="A0A8H2W315"/>
<dbReference type="OrthoDB" id="5237031at2759"/>
<accession>A0A8H2W315</accession>
<comment type="caution">
    <text evidence="1">The sequence shown here is derived from an EMBL/GenBank/DDBJ whole genome shotgun (WGS) entry which is preliminary data.</text>
</comment>
<dbReference type="EMBL" id="CAJHIA010000036">
    <property type="protein sequence ID" value="CAD6451278.1"/>
    <property type="molecule type" value="Genomic_DNA"/>
</dbReference>
<gene>
    <name evidence="1" type="ORF">SCLTRI_LOCUS9507</name>
</gene>
<protein>
    <submittedName>
        <fullName evidence="1">C3a7cd01-d9a6-402f-b8cb-ed1f682374ff</fullName>
    </submittedName>
</protein>
<organism evidence="1 2">
    <name type="scientific">Sclerotinia trifoliorum</name>
    <dbReference type="NCBI Taxonomy" id="28548"/>
    <lineage>
        <taxon>Eukaryota</taxon>
        <taxon>Fungi</taxon>
        <taxon>Dikarya</taxon>
        <taxon>Ascomycota</taxon>
        <taxon>Pezizomycotina</taxon>
        <taxon>Leotiomycetes</taxon>
        <taxon>Helotiales</taxon>
        <taxon>Sclerotiniaceae</taxon>
        <taxon>Sclerotinia</taxon>
    </lineage>
</organism>
<sequence length="138" mass="15987">MPDIIVKDLLLKHPPPASYVHPIPKATLSRKAWTDQFHLIPNPTIHKSTVDSVNQFLASDQYSPNSNSIYTADPSDHDRFDRMVHKLNYLDLERIEIEGDVTREFLCKYWSSCFSCLAEEFKLSTKITIRSSRSNNYK</sequence>
<proteinExistence type="predicted"/>
<reference evidence="1" key="1">
    <citation type="submission" date="2020-10" db="EMBL/GenBank/DDBJ databases">
        <authorList>
            <person name="Kusch S."/>
        </authorList>
    </citation>
    <scope>NUCLEOTIDE SEQUENCE</scope>
    <source>
        <strain evidence="1">SwB9</strain>
    </source>
</reference>
<dbReference type="Proteomes" id="UP000624404">
    <property type="component" value="Unassembled WGS sequence"/>
</dbReference>
<keyword evidence="2" id="KW-1185">Reference proteome</keyword>
<evidence type="ECO:0000313" key="2">
    <source>
        <dbReference type="Proteomes" id="UP000624404"/>
    </source>
</evidence>